<gene>
    <name evidence="1" type="ORF">CPELLU_LOCUS18849</name>
</gene>
<name>A0A9N9K6F5_9GLOM</name>
<dbReference type="InterPro" id="IPR009057">
    <property type="entry name" value="Homeodomain-like_sf"/>
</dbReference>
<dbReference type="OrthoDB" id="2434532at2759"/>
<proteinExistence type="predicted"/>
<dbReference type="Proteomes" id="UP000789759">
    <property type="component" value="Unassembled WGS sequence"/>
</dbReference>
<reference evidence="1" key="1">
    <citation type="submission" date="2021-06" db="EMBL/GenBank/DDBJ databases">
        <authorList>
            <person name="Kallberg Y."/>
            <person name="Tangrot J."/>
            <person name="Rosling A."/>
        </authorList>
    </citation>
    <scope>NUCLEOTIDE SEQUENCE</scope>
    <source>
        <strain evidence="1">FL966</strain>
    </source>
</reference>
<keyword evidence="2" id="KW-1185">Reference proteome</keyword>
<evidence type="ECO:0000313" key="1">
    <source>
        <dbReference type="EMBL" id="CAG8812944.1"/>
    </source>
</evidence>
<organism evidence="1 2">
    <name type="scientific">Cetraspora pellucida</name>
    <dbReference type="NCBI Taxonomy" id="1433469"/>
    <lineage>
        <taxon>Eukaryota</taxon>
        <taxon>Fungi</taxon>
        <taxon>Fungi incertae sedis</taxon>
        <taxon>Mucoromycota</taxon>
        <taxon>Glomeromycotina</taxon>
        <taxon>Glomeromycetes</taxon>
        <taxon>Diversisporales</taxon>
        <taxon>Gigasporaceae</taxon>
        <taxon>Cetraspora</taxon>
    </lineage>
</organism>
<evidence type="ECO:0000313" key="2">
    <source>
        <dbReference type="Proteomes" id="UP000789759"/>
    </source>
</evidence>
<dbReference type="AlphaFoldDB" id="A0A9N9K6F5"/>
<dbReference type="SUPFAM" id="SSF46689">
    <property type="entry name" value="Homeodomain-like"/>
    <property type="match status" value="1"/>
</dbReference>
<protein>
    <submittedName>
        <fullName evidence="1">8746_t:CDS:1</fullName>
    </submittedName>
</protein>
<feature type="non-terminal residue" evidence="1">
    <location>
        <position position="1"/>
    </location>
</feature>
<dbReference type="EMBL" id="CAJVQA010040339">
    <property type="protein sequence ID" value="CAG8812944.1"/>
    <property type="molecule type" value="Genomic_DNA"/>
</dbReference>
<comment type="caution">
    <text evidence="1">The sequence shown here is derived from an EMBL/GenBank/DDBJ whole genome shotgun (WGS) entry which is preliminary data.</text>
</comment>
<sequence length="118" mass="13713">LVADYNISINTVSDILKRKDYWLKINSNSLIRKSQRNHLPGFPLIEQALLVWVNHALEANITILEFMLTAQTQNFAELFQISNFKALECWLINFKHHAELRKFTRHGEALSAPLEKLP</sequence>
<accession>A0A9N9K6F5</accession>
<dbReference type="Gene3D" id="1.10.10.60">
    <property type="entry name" value="Homeodomain-like"/>
    <property type="match status" value="1"/>
</dbReference>